<comment type="caution">
    <text evidence="1">The sequence shown here is derived from an EMBL/GenBank/DDBJ whole genome shotgun (WGS) entry which is preliminary data.</text>
</comment>
<name>A0A9P5TS31_GYMJU</name>
<sequence length="339" mass="38683">MTELPTFADISASNRFYKFPSEVLEAYRRVVSLEKTLEDGKDDKKLLCVRILGYLLLEAPSHEARLAVARRVRSSETDDALIDLGKWYFNHFILPFRVIRIYNEPWPTPYMGPFCESIEDMSRVLTVETPMNRSQTTQNALVRDGFRCVVTGLYDLFSVENNAELESSFNAESQRSSGTDCASFLKNDPHQYLLSSTLWEIMDEFGYENVTEELRGEKTHRLENAITLSRNVHEEFNHLDLWLELTENENVYRVIAIDPKHFNASLLRSTVTCTTPDKEKLPLPSPSYVSIHAACAKVAQLSGAASYITKVLDNVTNWESGFFAEDGSLSQAMYQAFRL</sequence>
<dbReference type="OrthoDB" id="2104739at2759"/>
<accession>A0A9P5TS31</accession>
<gene>
    <name evidence="1" type="ORF">CPB84DRAFT_1843468</name>
</gene>
<reference evidence="1" key="1">
    <citation type="submission" date="2020-11" db="EMBL/GenBank/DDBJ databases">
        <authorList>
            <consortium name="DOE Joint Genome Institute"/>
            <person name="Ahrendt S."/>
            <person name="Riley R."/>
            <person name="Andreopoulos W."/>
            <person name="LaButti K."/>
            <person name="Pangilinan J."/>
            <person name="Ruiz-duenas F.J."/>
            <person name="Barrasa J.M."/>
            <person name="Sanchez-Garcia M."/>
            <person name="Camarero S."/>
            <person name="Miyauchi S."/>
            <person name="Serrano A."/>
            <person name="Linde D."/>
            <person name="Babiker R."/>
            <person name="Drula E."/>
            <person name="Ayuso-Fernandez I."/>
            <person name="Pacheco R."/>
            <person name="Padilla G."/>
            <person name="Ferreira P."/>
            <person name="Barriuso J."/>
            <person name="Kellner H."/>
            <person name="Castanera R."/>
            <person name="Alfaro M."/>
            <person name="Ramirez L."/>
            <person name="Pisabarro A.G."/>
            <person name="Kuo A."/>
            <person name="Tritt A."/>
            <person name="Lipzen A."/>
            <person name="He G."/>
            <person name="Yan M."/>
            <person name="Ng V."/>
            <person name="Cullen D."/>
            <person name="Martin F."/>
            <person name="Rosso M.-N."/>
            <person name="Henrissat B."/>
            <person name="Hibbett D."/>
            <person name="Martinez A.T."/>
            <person name="Grigoriev I.V."/>
        </authorList>
    </citation>
    <scope>NUCLEOTIDE SEQUENCE</scope>
    <source>
        <strain evidence="1">AH 44721</strain>
    </source>
</reference>
<organism evidence="1 2">
    <name type="scientific">Gymnopilus junonius</name>
    <name type="common">Spectacular rustgill mushroom</name>
    <name type="synonym">Gymnopilus spectabilis subsp. junonius</name>
    <dbReference type="NCBI Taxonomy" id="109634"/>
    <lineage>
        <taxon>Eukaryota</taxon>
        <taxon>Fungi</taxon>
        <taxon>Dikarya</taxon>
        <taxon>Basidiomycota</taxon>
        <taxon>Agaricomycotina</taxon>
        <taxon>Agaricomycetes</taxon>
        <taxon>Agaricomycetidae</taxon>
        <taxon>Agaricales</taxon>
        <taxon>Agaricineae</taxon>
        <taxon>Hymenogastraceae</taxon>
        <taxon>Gymnopilus</taxon>
    </lineage>
</organism>
<proteinExistence type="predicted"/>
<keyword evidence="2" id="KW-1185">Reference proteome</keyword>
<dbReference type="AlphaFoldDB" id="A0A9P5TS31"/>
<protein>
    <recommendedName>
        <fullName evidence="3">HNH nuclease domain-containing protein</fullName>
    </recommendedName>
</protein>
<evidence type="ECO:0008006" key="3">
    <source>
        <dbReference type="Google" id="ProtNLM"/>
    </source>
</evidence>
<evidence type="ECO:0000313" key="2">
    <source>
        <dbReference type="Proteomes" id="UP000724874"/>
    </source>
</evidence>
<dbReference type="EMBL" id="JADNYJ010000011">
    <property type="protein sequence ID" value="KAF8908574.1"/>
    <property type="molecule type" value="Genomic_DNA"/>
</dbReference>
<dbReference type="Proteomes" id="UP000724874">
    <property type="component" value="Unassembled WGS sequence"/>
</dbReference>
<evidence type="ECO:0000313" key="1">
    <source>
        <dbReference type="EMBL" id="KAF8908574.1"/>
    </source>
</evidence>